<feature type="region of interest" description="Disordered" evidence="1">
    <location>
        <begin position="341"/>
        <end position="385"/>
    </location>
</feature>
<feature type="compositionally biased region" description="Basic residues" evidence="1">
    <location>
        <begin position="242"/>
        <end position="252"/>
    </location>
</feature>
<feature type="compositionally biased region" description="Low complexity" evidence="1">
    <location>
        <begin position="202"/>
        <end position="237"/>
    </location>
</feature>
<dbReference type="Proteomes" id="UP001215280">
    <property type="component" value="Unassembled WGS sequence"/>
</dbReference>
<keyword evidence="3" id="KW-1185">Reference proteome</keyword>
<dbReference type="EMBL" id="JARJLG010000048">
    <property type="protein sequence ID" value="KAJ7760678.1"/>
    <property type="molecule type" value="Genomic_DNA"/>
</dbReference>
<accession>A0AAD7JAY9</accession>
<proteinExistence type="predicted"/>
<reference evidence="2" key="1">
    <citation type="submission" date="2023-03" db="EMBL/GenBank/DDBJ databases">
        <title>Massive genome expansion in bonnet fungi (Mycena s.s.) driven by repeated elements and novel gene families across ecological guilds.</title>
        <authorList>
            <consortium name="Lawrence Berkeley National Laboratory"/>
            <person name="Harder C.B."/>
            <person name="Miyauchi S."/>
            <person name="Viragh M."/>
            <person name="Kuo A."/>
            <person name="Thoen E."/>
            <person name="Andreopoulos B."/>
            <person name="Lu D."/>
            <person name="Skrede I."/>
            <person name="Drula E."/>
            <person name="Henrissat B."/>
            <person name="Morin E."/>
            <person name="Kohler A."/>
            <person name="Barry K."/>
            <person name="LaButti K."/>
            <person name="Morin E."/>
            <person name="Salamov A."/>
            <person name="Lipzen A."/>
            <person name="Mereny Z."/>
            <person name="Hegedus B."/>
            <person name="Baldrian P."/>
            <person name="Stursova M."/>
            <person name="Weitz H."/>
            <person name="Taylor A."/>
            <person name="Grigoriev I.V."/>
            <person name="Nagy L.G."/>
            <person name="Martin F."/>
            <person name="Kauserud H."/>
        </authorList>
    </citation>
    <scope>NUCLEOTIDE SEQUENCE</scope>
    <source>
        <strain evidence="2">CBHHK188m</strain>
    </source>
</reference>
<organism evidence="2 3">
    <name type="scientific">Mycena maculata</name>
    <dbReference type="NCBI Taxonomy" id="230809"/>
    <lineage>
        <taxon>Eukaryota</taxon>
        <taxon>Fungi</taxon>
        <taxon>Dikarya</taxon>
        <taxon>Basidiomycota</taxon>
        <taxon>Agaricomycotina</taxon>
        <taxon>Agaricomycetes</taxon>
        <taxon>Agaricomycetidae</taxon>
        <taxon>Agaricales</taxon>
        <taxon>Marasmiineae</taxon>
        <taxon>Mycenaceae</taxon>
        <taxon>Mycena</taxon>
    </lineage>
</organism>
<gene>
    <name evidence="2" type="ORF">DFH07DRAFT_429110</name>
</gene>
<evidence type="ECO:0000313" key="3">
    <source>
        <dbReference type="Proteomes" id="UP001215280"/>
    </source>
</evidence>
<evidence type="ECO:0000256" key="1">
    <source>
        <dbReference type="SAM" id="MobiDB-lite"/>
    </source>
</evidence>
<feature type="compositionally biased region" description="Acidic residues" evidence="1">
    <location>
        <begin position="360"/>
        <end position="374"/>
    </location>
</feature>
<feature type="compositionally biased region" description="Polar residues" evidence="1">
    <location>
        <begin position="120"/>
        <end position="130"/>
    </location>
</feature>
<evidence type="ECO:0000313" key="2">
    <source>
        <dbReference type="EMBL" id="KAJ7760678.1"/>
    </source>
</evidence>
<sequence length="402" mass="42294">MSVSLCPPPVPLHAHTLSSASYRKRTTSFSTPCPSSSSLAENAFGENRGNGAGANPRPRKRLHRTESVVDLSFTPNADATTSTTVTTPQGVPYTRTLRFYKEQKERRRALVRAALSSSSPISTPEWTSPTPRAAAWQGATTQSLPPPPRRPTATATLHLPPARSPLARSCPLATAPRCAYVHIPRAERRTTAGTGVPPGSGTARPASPSTAAKSPPKSPASLPRTPSSRALSSLASTPPAPSKKKTPRQPTTLHRRALLAAFRATPSGAKILHMGARLAVGVLGATAELERICAYTCSEGDASCSEEVDGDGEEYLPALEMDCMDADIADVLLDEGEGELDAMGPLFAHPDADGWGAPDQDQDEDADAEDEDVPMPDAPPSLSASWIVVGEGEASQGWEMVG</sequence>
<name>A0AAD7JAY9_9AGAR</name>
<feature type="compositionally biased region" description="Low complexity" evidence="1">
    <location>
        <begin position="27"/>
        <end position="38"/>
    </location>
</feature>
<comment type="caution">
    <text evidence="2">The sequence shown here is derived from an EMBL/GenBank/DDBJ whole genome shotgun (WGS) entry which is preliminary data.</text>
</comment>
<dbReference type="AlphaFoldDB" id="A0AAD7JAY9"/>
<feature type="region of interest" description="Disordered" evidence="1">
    <location>
        <begin position="26"/>
        <end position="62"/>
    </location>
</feature>
<feature type="region of interest" description="Disordered" evidence="1">
    <location>
        <begin position="113"/>
        <end position="169"/>
    </location>
</feature>
<feature type="region of interest" description="Disordered" evidence="1">
    <location>
        <begin position="189"/>
        <end position="252"/>
    </location>
</feature>
<protein>
    <submittedName>
        <fullName evidence="2">Uncharacterized protein</fullName>
    </submittedName>
</protein>